<comment type="caution">
    <text evidence="1">The sequence shown here is derived from an EMBL/GenBank/DDBJ whole genome shotgun (WGS) entry which is preliminary data.</text>
</comment>
<name>A0A6A1QEU5_BALPH</name>
<dbReference type="InterPro" id="IPR015943">
    <property type="entry name" value="WD40/YVTN_repeat-like_dom_sf"/>
</dbReference>
<dbReference type="AlphaFoldDB" id="A0A6A1QEU5"/>
<evidence type="ECO:0000313" key="1">
    <source>
        <dbReference type="EMBL" id="KAB0405069.1"/>
    </source>
</evidence>
<dbReference type="Gene3D" id="2.130.10.10">
    <property type="entry name" value="YVTN repeat-like/Quinoprotein amine dehydrogenase"/>
    <property type="match status" value="1"/>
</dbReference>
<dbReference type="Proteomes" id="UP000437017">
    <property type="component" value="Unassembled WGS sequence"/>
</dbReference>
<protein>
    <submittedName>
        <fullName evidence="1">Uncharacterized protein</fullName>
    </submittedName>
</protein>
<keyword evidence="2" id="KW-1185">Reference proteome</keyword>
<organism evidence="1 2">
    <name type="scientific">Balaenoptera physalus</name>
    <name type="common">Fin whale</name>
    <name type="synonym">Balaena physalus</name>
    <dbReference type="NCBI Taxonomy" id="9770"/>
    <lineage>
        <taxon>Eukaryota</taxon>
        <taxon>Metazoa</taxon>
        <taxon>Chordata</taxon>
        <taxon>Craniata</taxon>
        <taxon>Vertebrata</taxon>
        <taxon>Euteleostomi</taxon>
        <taxon>Mammalia</taxon>
        <taxon>Eutheria</taxon>
        <taxon>Laurasiatheria</taxon>
        <taxon>Artiodactyla</taxon>
        <taxon>Whippomorpha</taxon>
        <taxon>Cetacea</taxon>
        <taxon>Mysticeti</taxon>
        <taxon>Balaenopteridae</taxon>
        <taxon>Balaenoptera</taxon>
    </lineage>
</organism>
<dbReference type="SUPFAM" id="SSF82171">
    <property type="entry name" value="DPP6 N-terminal domain-like"/>
    <property type="match status" value="1"/>
</dbReference>
<dbReference type="InterPro" id="IPR045223">
    <property type="entry name" value="RACK1-like"/>
</dbReference>
<dbReference type="EMBL" id="SGJD01000462">
    <property type="protein sequence ID" value="KAB0405069.1"/>
    <property type="molecule type" value="Genomic_DNA"/>
</dbReference>
<reference evidence="1 2" key="1">
    <citation type="journal article" date="2019" name="PLoS ONE">
        <title>Genomic analyses reveal an absence of contemporary introgressive admixture between fin whales and blue whales, despite known hybrids.</title>
        <authorList>
            <person name="Westbury M.V."/>
            <person name="Petersen B."/>
            <person name="Lorenzen E.D."/>
        </authorList>
    </citation>
    <scope>NUCLEOTIDE SEQUENCE [LARGE SCALE GENOMIC DNA]</scope>
    <source>
        <strain evidence="1">FinWhale-01</strain>
    </source>
</reference>
<sequence>MLWHLSKRKHLYMPDGGDIINSLCFSLNHCWLCATMGPNTQLCDLEGKVIVNELKQEVISTSSKAEPPQYTSLTWSADGKSLKIQLFSTIFCQPTKAWTVVMVTRMSGLCTTSFKRALMFVSADPMPRTWAYMVSMWEPSLWSYKDADKAKRVESHLKILIHPLYSQWSPDCLNHRDQPVFAKTTVARSERHGRLCH</sequence>
<gene>
    <name evidence="1" type="ORF">E2I00_016553</name>
</gene>
<evidence type="ECO:0000313" key="2">
    <source>
        <dbReference type="Proteomes" id="UP000437017"/>
    </source>
</evidence>
<accession>A0A6A1QEU5</accession>
<dbReference type="PANTHER" id="PTHR19868">
    <property type="entry name" value="RECEPTOR FOR ACTIVATED PROTEIN KINASE C RACK1"/>
    <property type="match status" value="1"/>
</dbReference>
<dbReference type="OrthoDB" id="7875889at2759"/>
<dbReference type="GO" id="GO:0045182">
    <property type="term" value="F:translation regulator activity"/>
    <property type="evidence" value="ECO:0007669"/>
    <property type="project" value="InterPro"/>
</dbReference>
<dbReference type="GO" id="GO:0043022">
    <property type="term" value="F:ribosome binding"/>
    <property type="evidence" value="ECO:0007669"/>
    <property type="project" value="InterPro"/>
</dbReference>
<proteinExistence type="predicted"/>